<comment type="caution">
    <text evidence="1">The sequence shown here is derived from an EMBL/GenBank/DDBJ whole genome shotgun (WGS) entry which is preliminary data.</text>
</comment>
<dbReference type="EMBL" id="JAUTXU010000012">
    <property type="protein sequence ID" value="KAK3722671.1"/>
    <property type="molecule type" value="Genomic_DNA"/>
</dbReference>
<reference evidence="1" key="1">
    <citation type="submission" date="2023-07" db="EMBL/GenBank/DDBJ databases">
        <title>Black Yeasts Isolated from many extreme environments.</title>
        <authorList>
            <person name="Coleine C."/>
            <person name="Stajich J.E."/>
            <person name="Selbmann L."/>
        </authorList>
    </citation>
    <scope>NUCLEOTIDE SEQUENCE</scope>
    <source>
        <strain evidence="1">CCFEE 5714</strain>
    </source>
</reference>
<proteinExistence type="predicted"/>
<name>A0ACC3NTG0_9PEZI</name>
<evidence type="ECO:0000313" key="2">
    <source>
        <dbReference type="Proteomes" id="UP001281147"/>
    </source>
</evidence>
<accession>A0ACC3NTG0</accession>
<sequence length="866" mass="94696">MAEPTHPRQLDDERDEEDLDYQDPSEDTALLPREDGNPDQSQPQRERSASQSLLDTLSSGGSGKGSPWKRRWPSLLALLVLCLVAVLIMVFAFFAPNIVEQYAAQAVVFEPTSLSIDSFTTSGVRARIQGDFAMDASRVQKKPVRDLGKFGTWVARKVESGESEVEVSLPEYGNVVLGTAHVPKIVVDVRNGHKTHVDFLSDLAPGDKEGLRRIAMDWIDGRLGQLRVLGKATVPIKSGLFSFGTQKIRRELLFANKDIPAIPAYDIKRLNVHEAKGRGMEANVALKVLNDYPVDFSIPALGFQILVDNCLESDPYILVADAFTDKMHIQPKTGVELNATGLVRKLPDTLIQDCPDSNKSPLDVLLANYMRGKENIIYVRGSSSPSSETPKWIDELIADIIVPVPLPGKTMGHLVKNFSLADTHFSLPDPFAEPSTPESNPRISAKVKALVALPEEMNFNITANRVRADAVVFYKGDKLGTLDLHKWQHANSTRHEPSSSSSGPELLVESFVEEAPLNITDDSVFADVIQDLVFGGKSVLMHIKADVDVEIETALGEFKVRKIPAEGEIPVKPIAPPPPPDGNGSGGKWDSKFLPKITDLQILDTSPSSLTLSALMNLTNPTEYAATVPYFDIHIMKNGSLLGHATARDLYVRPGQNDNLLVKAVYAPLGEAKDVGREFLSQYISGWNTTLVLKMHEESVPSQPALGKALEKFEIEMPTPSLGSPSPPSDPDDGGKKKDKKPHFIKDATFHLLTSTATFTLLSPLRHSTVYVENINATAFYKGEDVGNILYDLPFAVPPVDEDGNGVTSPYLPVDWSLGSVGYEAVKRALGGSLKLAAEAEVGVRLGEWRERVWFMGSGIGARVRL</sequence>
<organism evidence="1 2">
    <name type="scientific">Vermiconidia calcicola</name>
    <dbReference type="NCBI Taxonomy" id="1690605"/>
    <lineage>
        <taxon>Eukaryota</taxon>
        <taxon>Fungi</taxon>
        <taxon>Dikarya</taxon>
        <taxon>Ascomycota</taxon>
        <taxon>Pezizomycotina</taxon>
        <taxon>Dothideomycetes</taxon>
        <taxon>Dothideomycetidae</taxon>
        <taxon>Mycosphaerellales</taxon>
        <taxon>Extremaceae</taxon>
        <taxon>Vermiconidia</taxon>
    </lineage>
</organism>
<dbReference type="Proteomes" id="UP001281147">
    <property type="component" value="Unassembled WGS sequence"/>
</dbReference>
<evidence type="ECO:0000313" key="1">
    <source>
        <dbReference type="EMBL" id="KAK3722671.1"/>
    </source>
</evidence>
<protein>
    <submittedName>
        <fullName evidence="1">Uncharacterized protein</fullName>
    </submittedName>
</protein>
<gene>
    <name evidence="1" type="ORF">LTR37_002241</name>
</gene>
<keyword evidence="2" id="KW-1185">Reference proteome</keyword>